<dbReference type="GO" id="GO:0005516">
    <property type="term" value="F:calmodulin binding"/>
    <property type="evidence" value="ECO:0007669"/>
    <property type="project" value="TreeGrafter"/>
</dbReference>
<accession>A0A452GEZ5</accession>
<dbReference type="GO" id="GO:0016020">
    <property type="term" value="C:membrane"/>
    <property type="evidence" value="ECO:0007669"/>
    <property type="project" value="UniProtKB-SubCell"/>
</dbReference>
<dbReference type="InterPro" id="IPR012105">
    <property type="entry name" value="Sp17"/>
</dbReference>
<comment type="function">
    <text evidence="4">Sperm surface zona pellucida binding protein. Helps to bind spermatozoa to the zona pellucida with high affinity. Might function in binding zona pellucida and carbohydrates.</text>
</comment>
<dbReference type="PIRSF" id="PIRSF016533">
    <property type="entry name" value="Sp17"/>
    <property type="match status" value="1"/>
</dbReference>
<dbReference type="PANTHER" id="PTHR10699:SF16">
    <property type="entry name" value="SPERM SURFACE PROTEIN SP17"/>
    <property type="match status" value="1"/>
</dbReference>
<dbReference type="InterPro" id="IPR000048">
    <property type="entry name" value="IQ_motif_EF-hand-BS"/>
</dbReference>
<dbReference type="Pfam" id="PF00612">
    <property type="entry name" value="IQ"/>
    <property type="match status" value="1"/>
</dbReference>
<sequence>MSIPFSNTHHRIPPGFANLLEGLAREVLREQPEDIPAFAANYFEELLDKREKTKFDPAEWGAKLDDRFYNNKAFEEAVSLQEEVKESMKDSSMEPEGACTKLDEDILDIPLDDPDANAAAAKIQASFRGHMTRKKIKGGEIDRKSKDPECASSTRVGDLRNGD</sequence>
<dbReference type="Ensembl" id="ENSGAGT00000000089.1">
    <property type="protein sequence ID" value="ENSGAGP00000000077.1"/>
    <property type="gene ID" value="ENSGAGG00000000075.1"/>
</dbReference>
<dbReference type="FunFam" id="1.20.890.10:FF:000006">
    <property type="entry name" value="Sperm surface protein Sp17"/>
    <property type="match status" value="1"/>
</dbReference>
<protein>
    <recommendedName>
        <fullName evidence="2">Sperm surface protein Sp17</fullName>
    </recommendedName>
    <alternativeName>
        <fullName evidence="5">Sperm autoantigenic protein 17</fullName>
    </alternativeName>
</protein>
<dbReference type="SUPFAM" id="SSF47391">
    <property type="entry name" value="Dimerization-anchoring domain of cAMP-dependent PK regulatory subunit"/>
    <property type="match status" value="1"/>
</dbReference>
<evidence type="ECO:0000313" key="10">
    <source>
        <dbReference type="Proteomes" id="UP000291020"/>
    </source>
</evidence>
<dbReference type="GO" id="GO:0007339">
    <property type="term" value="P:binding of sperm to zona pellucida"/>
    <property type="evidence" value="ECO:0007669"/>
    <property type="project" value="InterPro"/>
</dbReference>
<evidence type="ECO:0000256" key="1">
    <source>
        <dbReference type="ARBA" id="ARBA00004170"/>
    </source>
</evidence>
<comment type="subcellular location">
    <subcellularLocation>
        <location evidence="1">Membrane</location>
        <topology evidence="1">Peripheral membrane protein</topology>
    </subcellularLocation>
</comment>
<evidence type="ECO:0000259" key="8">
    <source>
        <dbReference type="SMART" id="SM00394"/>
    </source>
</evidence>
<dbReference type="SMART" id="SM00015">
    <property type="entry name" value="IQ"/>
    <property type="match status" value="1"/>
</dbReference>
<evidence type="ECO:0000256" key="4">
    <source>
        <dbReference type="ARBA" id="ARBA00025518"/>
    </source>
</evidence>
<keyword evidence="3" id="KW-0472">Membrane</keyword>
<dbReference type="PROSITE" id="PS50096">
    <property type="entry name" value="IQ"/>
    <property type="match status" value="1"/>
</dbReference>
<reference evidence="9" key="2">
    <citation type="submission" date="2025-08" db="UniProtKB">
        <authorList>
            <consortium name="Ensembl"/>
        </authorList>
    </citation>
    <scope>IDENTIFICATION</scope>
</reference>
<feature type="region of interest" description="Disordered" evidence="7">
    <location>
        <begin position="134"/>
        <end position="163"/>
    </location>
</feature>
<evidence type="ECO:0000256" key="3">
    <source>
        <dbReference type="ARBA" id="ARBA00023136"/>
    </source>
</evidence>
<dbReference type="AlphaFoldDB" id="A0A452GEZ5"/>
<evidence type="ECO:0000313" key="9">
    <source>
        <dbReference type="Ensembl" id="ENSGAGP00000000077.1"/>
    </source>
</evidence>
<dbReference type="Pfam" id="PF02197">
    <property type="entry name" value="RIIa"/>
    <property type="match status" value="1"/>
</dbReference>
<evidence type="ECO:0000256" key="7">
    <source>
        <dbReference type="SAM" id="MobiDB-lite"/>
    </source>
</evidence>
<evidence type="ECO:0000256" key="2">
    <source>
        <dbReference type="ARBA" id="ARBA00014863"/>
    </source>
</evidence>
<dbReference type="SMART" id="SM00394">
    <property type="entry name" value="RIIa"/>
    <property type="match status" value="1"/>
</dbReference>
<dbReference type="PANTHER" id="PTHR10699">
    <property type="entry name" value="NEUROMODULIN"/>
    <property type="match status" value="1"/>
</dbReference>
<name>A0A452GEZ5_9SAUR</name>
<dbReference type="CDD" id="cd12100">
    <property type="entry name" value="DD_CABYR_SP17"/>
    <property type="match status" value="1"/>
</dbReference>
<dbReference type="Proteomes" id="UP000291020">
    <property type="component" value="Unassembled WGS sequence"/>
</dbReference>
<reference evidence="10" key="1">
    <citation type="journal article" date="2017" name="PLoS ONE">
        <title>The Agassiz's desert tortoise genome provides a resource for the conservation of a threatened species.</title>
        <authorList>
            <person name="Tollis M."/>
            <person name="DeNardo D.F."/>
            <person name="Cornelius J.A."/>
            <person name="Dolby G.A."/>
            <person name="Edwards T."/>
            <person name="Henen B.T."/>
            <person name="Karl A.E."/>
            <person name="Murphy R.W."/>
            <person name="Kusumi K."/>
        </authorList>
    </citation>
    <scope>NUCLEOTIDE SEQUENCE [LARGE SCALE GENOMIC DNA]</scope>
</reference>
<comment type="subunit">
    <text evidence="6">Homodimer. May interact with ROPN1.</text>
</comment>
<feature type="domain" description="RIIa" evidence="8">
    <location>
        <begin position="14"/>
        <end position="51"/>
    </location>
</feature>
<dbReference type="Gene3D" id="1.20.890.10">
    <property type="entry name" value="cAMP-dependent protein kinase regulatory subunit, dimerization-anchoring domain"/>
    <property type="match status" value="1"/>
</dbReference>
<evidence type="ECO:0000256" key="6">
    <source>
        <dbReference type="ARBA" id="ARBA00044028"/>
    </source>
</evidence>
<dbReference type="InterPro" id="IPR003117">
    <property type="entry name" value="cAMP_dep_PK_reg_su_I/II_a/b"/>
</dbReference>
<organism evidence="9 10">
    <name type="scientific">Gopherus agassizii</name>
    <name type="common">Agassiz's desert tortoise</name>
    <dbReference type="NCBI Taxonomy" id="38772"/>
    <lineage>
        <taxon>Eukaryota</taxon>
        <taxon>Metazoa</taxon>
        <taxon>Chordata</taxon>
        <taxon>Craniata</taxon>
        <taxon>Vertebrata</taxon>
        <taxon>Euteleostomi</taxon>
        <taxon>Archelosauria</taxon>
        <taxon>Testudinata</taxon>
        <taxon>Testudines</taxon>
        <taxon>Cryptodira</taxon>
        <taxon>Durocryptodira</taxon>
        <taxon>Testudinoidea</taxon>
        <taxon>Testudinidae</taxon>
        <taxon>Gopherus</taxon>
    </lineage>
</organism>
<keyword evidence="10" id="KW-1185">Reference proteome</keyword>
<feature type="compositionally biased region" description="Basic and acidic residues" evidence="7">
    <location>
        <begin position="137"/>
        <end position="149"/>
    </location>
</feature>
<reference evidence="9" key="3">
    <citation type="submission" date="2025-09" db="UniProtKB">
        <authorList>
            <consortium name="Ensembl"/>
        </authorList>
    </citation>
    <scope>IDENTIFICATION</scope>
</reference>
<dbReference type="InterPro" id="IPR047579">
    <property type="entry name" value="DD_CABYR_SP17"/>
</dbReference>
<proteinExistence type="predicted"/>
<evidence type="ECO:0000256" key="5">
    <source>
        <dbReference type="ARBA" id="ARBA00031837"/>
    </source>
</evidence>